<dbReference type="Pfam" id="PF01259">
    <property type="entry name" value="SAICAR_synt"/>
    <property type="match status" value="1"/>
</dbReference>
<accession>A0ABX3A865</accession>
<dbReference type="PROSITE" id="PS01058">
    <property type="entry name" value="SAICAR_SYNTHETASE_2"/>
    <property type="match status" value="1"/>
</dbReference>
<evidence type="ECO:0000256" key="3">
    <source>
        <dbReference type="ARBA" id="ARBA00022598"/>
    </source>
</evidence>
<evidence type="ECO:0000259" key="9">
    <source>
        <dbReference type="Pfam" id="PF01259"/>
    </source>
</evidence>
<comment type="caution">
    <text evidence="10">The sequence shown here is derived from an EMBL/GenBank/DDBJ whole genome shotgun (WGS) entry which is preliminary data.</text>
</comment>
<keyword evidence="11" id="KW-1185">Reference proteome</keyword>
<evidence type="ECO:0000256" key="5">
    <source>
        <dbReference type="ARBA" id="ARBA00022755"/>
    </source>
</evidence>
<evidence type="ECO:0000256" key="2">
    <source>
        <dbReference type="ARBA" id="ARBA00010190"/>
    </source>
</evidence>
<dbReference type="NCBIfam" id="TIGR00081">
    <property type="entry name" value="purC"/>
    <property type="match status" value="1"/>
</dbReference>
<keyword evidence="3 8" id="KW-0436">Ligase</keyword>
<comment type="similarity">
    <text evidence="2 8">Belongs to the SAICAR synthetase family.</text>
</comment>
<dbReference type="RefSeq" id="WP_069313634.1">
    <property type="nucleotide sequence ID" value="NZ_MDTU01000001.1"/>
</dbReference>
<comment type="catalytic activity">
    <reaction evidence="7 8">
        <text>5-amino-1-(5-phospho-D-ribosyl)imidazole-4-carboxylate + L-aspartate + ATP = (2S)-2-[5-amino-1-(5-phospho-beta-D-ribosyl)imidazole-4-carboxamido]succinate + ADP + phosphate + 2 H(+)</text>
        <dbReference type="Rhea" id="RHEA:22628"/>
        <dbReference type="ChEBI" id="CHEBI:15378"/>
        <dbReference type="ChEBI" id="CHEBI:29991"/>
        <dbReference type="ChEBI" id="CHEBI:30616"/>
        <dbReference type="ChEBI" id="CHEBI:43474"/>
        <dbReference type="ChEBI" id="CHEBI:58443"/>
        <dbReference type="ChEBI" id="CHEBI:77657"/>
        <dbReference type="ChEBI" id="CHEBI:456216"/>
        <dbReference type="EC" id="6.3.2.6"/>
    </reaction>
</comment>
<name>A0ABX3A865_9GAMM</name>
<dbReference type="Proteomes" id="UP000094329">
    <property type="component" value="Unassembled WGS sequence"/>
</dbReference>
<dbReference type="CDD" id="cd01415">
    <property type="entry name" value="SAICAR_synt_PurC"/>
    <property type="match status" value="1"/>
</dbReference>
<sequence>MQKKSLLYSGKVKSVYQTEDPERLVMEFRDDATAFNGVKHELLENKGKVSNIFNAFIMQKLEAAGIKTHFIEQISDNESLVKPLDMLRVECVVRNVAAGSLSKRYGIEEGAELRAPIFEFFLKDDELGDPMINDEHIVAFGWGTREDINKMRELTIKVNSVLKELFLQGEIILVDYKLEFGYNNGELLLGDEFTPDNCRLWDASTHEKMDKDRFRRGLGSVVESYIDVGRRIGISSL</sequence>
<dbReference type="Gene3D" id="3.30.470.20">
    <property type="entry name" value="ATP-grasp fold, B domain"/>
    <property type="match status" value="1"/>
</dbReference>
<dbReference type="InterPro" id="IPR018236">
    <property type="entry name" value="SAICAR_synthetase_CS"/>
</dbReference>
<evidence type="ECO:0000313" key="11">
    <source>
        <dbReference type="Proteomes" id="UP000094329"/>
    </source>
</evidence>
<comment type="pathway">
    <text evidence="1 8">Purine metabolism; IMP biosynthesis via de novo pathway; 5-amino-1-(5-phospho-D-ribosyl)imidazole-4-carboxamide from 5-amino-1-(5-phospho-D-ribosyl)imidazole-4-carboxylate: step 1/2.</text>
</comment>
<reference evidence="10 11" key="1">
    <citation type="submission" date="2016-08" db="EMBL/GenBank/DDBJ databases">
        <title>Draft genome sequence of Candidatus Piscirickettsia litoralis, from seawater.</title>
        <authorList>
            <person name="Wan X."/>
            <person name="Lee A.J."/>
            <person name="Hou S."/>
            <person name="Donachie S.P."/>
        </authorList>
    </citation>
    <scope>NUCLEOTIDE SEQUENCE [LARGE SCALE GENOMIC DNA]</scope>
    <source>
        <strain evidence="10 11">Y2</strain>
    </source>
</reference>
<feature type="domain" description="SAICAR synthetase/ADE2 N-terminal" evidence="9">
    <location>
        <begin position="6"/>
        <end position="230"/>
    </location>
</feature>
<keyword evidence="6 8" id="KW-0067">ATP-binding</keyword>
<evidence type="ECO:0000313" key="10">
    <source>
        <dbReference type="EMBL" id="ODN43838.1"/>
    </source>
</evidence>
<dbReference type="EC" id="6.3.2.6" evidence="8"/>
<evidence type="ECO:0000256" key="4">
    <source>
        <dbReference type="ARBA" id="ARBA00022741"/>
    </source>
</evidence>
<dbReference type="HAMAP" id="MF_00137">
    <property type="entry name" value="SAICAR_synth"/>
    <property type="match status" value="1"/>
</dbReference>
<organism evidence="10 11">
    <name type="scientific">Piscirickettsia litoralis</name>
    <dbReference type="NCBI Taxonomy" id="1891921"/>
    <lineage>
        <taxon>Bacteria</taxon>
        <taxon>Pseudomonadati</taxon>
        <taxon>Pseudomonadota</taxon>
        <taxon>Gammaproteobacteria</taxon>
        <taxon>Thiotrichales</taxon>
        <taxon>Piscirickettsiaceae</taxon>
        <taxon>Piscirickettsia</taxon>
    </lineage>
</organism>
<proteinExistence type="inferred from homology"/>
<dbReference type="PANTHER" id="PTHR43599:SF3">
    <property type="entry name" value="SI:DKEY-6E2.2"/>
    <property type="match status" value="1"/>
</dbReference>
<dbReference type="EMBL" id="MDTU01000001">
    <property type="protein sequence ID" value="ODN43838.1"/>
    <property type="molecule type" value="Genomic_DNA"/>
</dbReference>
<dbReference type="InterPro" id="IPR001636">
    <property type="entry name" value="SAICAR_synth"/>
</dbReference>
<dbReference type="SUPFAM" id="SSF56104">
    <property type="entry name" value="SAICAR synthase-like"/>
    <property type="match status" value="1"/>
</dbReference>
<gene>
    <name evidence="8" type="primary">purC</name>
    <name evidence="10" type="ORF">BGC07_14230</name>
</gene>
<dbReference type="PROSITE" id="PS01057">
    <property type="entry name" value="SAICAR_SYNTHETASE_1"/>
    <property type="match status" value="1"/>
</dbReference>
<evidence type="ECO:0000256" key="8">
    <source>
        <dbReference type="HAMAP-Rule" id="MF_00137"/>
    </source>
</evidence>
<keyword evidence="5 8" id="KW-0658">Purine biosynthesis</keyword>
<evidence type="ECO:0000256" key="6">
    <source>
        <dbReference type="ARBA" id="ARBA00022840"/>
    </source>
</evidence>
<dbReference type="InterPro" id="IPR028923">
    <property type="entry name" value="SAICAR_synt/ADE2_N"/>
</dbReference>
<dbReference type="InterPro" id="IPR050089">
    <property type="entry name" value="SAICAR_synthetase"/>
</dbReference>
<dbReference type="Gene3D" id="3.30.200.20">
    <property type="entry name" value="Phosphorylase Kinase, domain 1"/>
    <property type="match status" value="1"/>
</dbReference>
<evidence type="ECO:0000256" key="7">
    <source>
        <dbReference type="ARBA" id="ARBA00048475"/>
    </source>
</evidence>
<dbReference type="PANTHER" id="PTHR43599">
    <property type="entry name" value="MULTIFUNCTIONAL PROTEIN ADE2"/>
    <property type="match status" value="1"/>
</dbReference>
<keyword evidence="4 8" id="KW-0547">Nucleotide-binding</keyword>
<evidence type="ECO:0000256" key="1">
    <source>
        <dbReference type="ARBA" id="ARBA00004672"/>
    </source>
</evidence>
<dbReference type="InterPro" id="IPR033934">
    <property type="entry name" value="SAICAR_synt_PurC"/>
</dbReference>
<protein>
    <recommendedName>
        <fullName evidence="8">Phosphoribosylaminoimidazole-succinocarboxamide synthase</fullName>
        <ecNumber evidence="8">6.3.2.6</ecNumber>
    </recommendedName>
    <alternativeName>
        <fullName evidence="8">SAICAR synthetase</fullName>
    </alternativeName>
</protein>